<keyword evidence="2" id="KW-1185">Reference proteome</keyword>
<sequence length="211" mass="23925">MALSPRHIDDIGGYIYFSPLTRGASGKPVKIHTNLFVDLFCAINPNTNEGQTIIRDIESLRAKMATDSLPKPAMGPLDCPRDSARHREQLNRARKLQRAMMEDQHMRRERVLTTRNARIYYHINQQPGDRVPTVYISEVQVVGTSDHEGGLYDNQGVGRRSRFEKSRAVDMKNRHVFLTGSSKTPRDAFDEATYNTNLTNPAVFLYTSKCG</sequence>
<dbReference type="STRING" id="377629.TERTU_4707"/>
<name>C5BKI9_TERTT</name>
<dbReference type="HOGENOM" id="CLU_1304377_0_0_6"/>
<dbReference type="Proteomes" id="UP000009080">
    <property type="component" value="Chromosome"/>
</dbReference>
<gene>
    <name evidence="1" type="ordered locus">TERTU_4707</name>
</gene>
<protein>
    <submittedName>
        <fullName evidence="1">Uncharacterized protein</fullName>
    </submittedName>
</protein>
<organism evidence="1 2">
    <name type="scientific">Teredinibacter turnerae (strain ATCC 39867 / T7901)</name>
    <dbReference type="NCBI Taxonomy" id="377629"/>
    <lineage>
        <taxon>Bacteria</taxon>
        <taxon>Pseudomonadati</taxon>
        <taxon>Pseudomonadota</taxon>
        <taxon>Gammaproteobacteria</taxon>
        <taxon>Cellvibrionales</taxon>
        <taxon>Cellvibrionaceae</taxon>
        <taxon>Teredinibacter</taxon>
    </lineage>
</organism>
<evidence type="ECO:0000313" key="2">
    <source>
        <dbReference type="Proteomes" id="UP000009080"/>
    </source>
</evidence>
<dbReference type="RefSeq" id="WP_015818328.1">
    <property type="nucleotide sequence ID" value="NC_012997.1"/>
</dbReference>
<proteinExistence type="predicted"/>
<accession>C5BKI9</accession>
<evidence type="ECO:0000313" key="1">
    <source>
        <dbReference type="EMBL" id="ACR12216.1"/>
    </source>
</evidence>
<dbReference type="AlphaFoldDB" id="C5BKI9"/>
<dbReference type="EMBL" id="CP001614">
    <property type="protein sequence ID" value="ACR12216.1"/>
    <property type="molecule type" value="Genomic_DNA"/>
</dbReference>
<reference evidence="1 2" key="1">
    <citation type="journal article" date="2009" name="PLoS ONE">
        <title>The complete genome of Teredinibacter turnerae T7901: an intracellular endosymbiont of marine wood-boring bivalves (shipworms).</title>
        <authorList>
            <person name="Yang J.C."/>
            <person name="Madupu R."/>
            <person name="Durkin A.S."/>
            <person name="Ekborg N.A."/>
            <person name="Pedamallu C.S."/>
            <person name="Hostetler J.B."/>
            <person name="Radune D."/>
            <person name="Toms B.S."/>
            <person name="Henrissat B."/>
            <person name="Coutinho P.M."/>
            <person name="Schwarz S."/>
            <person name="Field L."/>
            <person name="Trindade-Silva A.E."/>
            <person name="Soares C.A.G."/>
            <person name="Elshahawi S."/>
            <person name="Hanora A."/>
            <person name="Schmidt E.W."/>
            <person name="Haygood M.G."/>
            <person name="Posfai J."/>
            <person name="Benner J."/>
            <person name="Madinger C."/>
            <person name="Nove J."/>
            <person name="Anton B."/>
            <person name="Chaudhary K."/>
            <person name="Foster J."/>
            <person name="Holman A."/>
            <person name="Kumar S."/>
            <person name="Lessard P.A."/>
            <person name="Luyten Y.A."/>
            <person name="Slatko B."/>
            <person name="Wood N."/>
            <person name="Wu B."/>
            <person name="Teplitski M."/>
            <person name="Mougous J.D."/>
            <person name="Ward N."/>
            <person name="Eisen J.A."/>
            <person name="Badger J.H."/>
            <person name="Distel D.L."/>
        </authorList>
    </citation>
    <scope>NUCLEOTIDE SEQUENCE [LARGE SCALE GENOMIC DNA]</scope>
    <source>
        <strain evidence="2">ATCC 39867 / T7901</strain>
    </source>
</reference>
<dbReference type="KEGG" id="ttu:TERTU_4707"/>